<dbReference type="STRING" id="568899.SAMN05192534_12351"/>
<evidence type="ECO:0000313" key="1">
    <source>
        <dbReference type="EMBL" id="SDI15513.1"/>
    </source>
</evidence>
<dbReference type="RefSeq" id="WP_091275599.1">
    <property type="nucleotide sequence ID" value="NZ_FNDK01000023.1"/>
</dbReference>
<sequence>MHQWLDYFEEEKAMRFKPGDRVKRVLDDRKGEVTKAVETHFFKHGRREKETKYLVKFAPNYDEWLHDSGVKGVYNAPAPVKLEDEELCNMILIDACLKYKKFDALHDFVEDEK</sequence>
<name>A0A1G8I9G6_9BACI</name>
<dbReference type="Proteomes" id="UP000199163">
    <property type="component" value="Unassembled WGS sequence"/>
</dbReference>
<reference evidence="1 2" key="1">
    <citation type="submission" date="2016-10" db="EMBL/GenBank/DDBJ databases">
        <authorList>
            <person name="de Groot N.N."/>
        </authorList>
    </citation>
    <scope>NUCLEOTIDE SEQUENCE [LARGE SCALE GENOMIC DNA]</scope>
    <source>
        <strain evidence="1 2">DSM 21632</strain>
    </source>
</reference>
<keyword evidence="2" id="KW-1185">Reference proteome</keyword>
<dbReference type="EMBL" id="FNDK01000023">
    <property type="protein sequence ID" value="SDI15513.1"/>
    <property type="molecule type" value="Genomic_DNA"/>
</dbReference>
<accession>A0A1G8I9G6</accession>
<proteinExistence type="predicted"/>
<gene>
    <name evidence="1" type="ORF">SAMN05192534_12351</name>
</gene>
<protein>
    <submittedName>
        <fullName evidence="1">Uncharacterized protein</fullName>
    </submittedName>
</protein>
<evidence type="ECO:0000313" key="2">
    <source>
        <dbReference type="Proteomes" id="UP000199163"/>
    </source>
</evidence>
<organism evidence="1 2">
    <name type="scientific">Alteribacillus persepolensis</name>
    <dbReference type="NCBI Taxonomy" id="568899"/>
    <lineage>
        <taxon>Bacteria</taxon>
        <taxon>Bacillati</taxon>
        <taxon>Bacillota</taxon>
        <taxon>Bacilli</taxon>
        <taxon>Bacillales</taxon>
        <taxon>Bacillaceae</taxon>
        <taxon>Alteribacillus</taxon>
    </lineage>
</organism>
<dbReference type="AlphaFoldDB" id="A0A1G8I9G6"/>